<reference evidence="4 5" key="1">
    <citation type="submission" date="2016-03" db="EMBL/GenBank/DDBJ databases">
        <authorList>
            <person name="Heylen K."/>
            <person name="De Vos P."/>
            <person name="Vekeman B."/>
        </authorList>
    </citation>
    <scope>NUCLEOTIDE SEQUENCE [LARGE SCALE GENOMIC DNA]</scope>
    <source>
        <strain evidence="4 5">R-49807</strain>
    </source>
</reference>
<dbReference type="GO" id="GO:0042834">
    <property type="term" value="F:peptidoglycan binding"/>
    <property type="evidence" value="ECO:0007669"/>
    <property type="project" value="InterPro"/>
</dbReference>
<evidence type="ECO:0000256" key="2">
    <source>
        <dbReference type="SAM" id="Phobius"/>
    </source>
</evidence>
<dbReference type="RefSeq" id="WP_064026180.1">
    <property type="nucleotide sequence ID" value="NZ_LUUL01000062.1"/>
</dbReference>
<sequence>MAEPTGSKSKKTLDAFADDLDAMLNISEPAGREVGEIDDDEAIDRLLVGEEALGRDAEQEIDEFGDFDNLLEIDLPAGKNRPLDDIDEFGDEFDSEIADIPINPGREAEALADEFADAVGADIERELAADEVIAEVAELEQVGDIDEFAATTAETVVAAAVAAPAGGELENMAEIDEFGDEPEMLDGTADFLMADFDISADEDVAVPGVAAADEIEADIGSPLAETDTIEAVAVDAEAEAGEAEPDAAARIVAEPEPDDDGDALAAGGAADLANVAVAAAVTAVAAPVPPPAVDYSGDITALNRQIAELKRQQLQLKHELAEKPEKAQLSECQAGLESLQVEQKKAKRGLDALSAKKPVAAYAAAGIAGVALLAGVGLGVQGMIAKSQVGELAAIIGKLQEQVNAAPANDAAEMAMLHKQLDELTVSTGVMSTQIAELSKAPHANAAAAPSGDQAGKLAELANQNLQIGAALEALQNKVSALEKGRVTAVAAAPKPEKKKPAPVEENWAVNLVAFKQDWYAKSKAQEFAGKGVPAKVSKTETKGENWYRLSVDGFKTQYEAAAYAAKVKKTLNLDSVWVTRVKE</sequence>
<name>A0AA91DE66_9GAMM</name>
<evidence type="ECO:0000259" key="3">
    <source>
        <dbReference type="PROSITE" id="PS51724"/>
    </source>
</evidence>
<feature type="transmembrane region" description="Helical" evidence="2">
    <location>
        <begin position="359"/>
        <end position="380"/>
    </location>
</feature>
<dbReference type="InterPro" id="IPR036680">
    <property type="entry name" value="SPOR-like_sf"/>
</dbReference>
<dbReference type="AlphaFoldDB" id="A0AA91DE66"/>
<evidence type="ECO:0000256" key="1">
    <source>
        <dbReference type="SAM" id="Coils"/>
    </source>
</evidence>
<dbReference type="Gene3D" id="3.30.70.1070">
    <property type="entry name" value="Sporulation related repeat"/>
    <property type="match status" value="1"/>
</dbReference>
<organism evidence="4 5">
    <name type="scientific">Methylomonas koyamae</name>
    <dbReference type="NCBI Taxonomy" id="702114"/>
    <lineage>
        <taxon>Bacteria</taxon>
        <taxon>Pseudomonadati</taxon>
        <taxon>Pseudomonadota</taxon>
        <taxon>Gammaproteobacteria</taxon>
        <taxon>Methylococcales</taxon>
        <taxon>Methylococcaceae</taxon>
        <taxon>Methylomonas</taxon>
    </lineage>
</organism>
<evidence type="ECO:0000313" key="5">
    <source>
        <dbReference type="Proteomes" id="UP000077734"/>
    </source>
</evidence>
<comment type="caution">
    <text evidence="4">The sequence shown here is derived from an EMBL/GenBank/DDBJ whole genome shotgun (WGS) entry which is preliminary data.</text>
</comment>
<proteinExistence type="predicted"/>
<dbReference type="Pfam" id="PF05036">
    <property type="entry name" value="SPOR"/>
    <property type="match status" value="1"/>
</dbReference>
<dbReference type="SUPFAM" id="SSF110997">
    <property type="entry name" value="Sporulation related repeat"/>
    <property type="match status" value="1"/>
</dbReference>
<keyword evidence="2" id="KW-0812">Transmembrane</keyword>
<dbReference type="InterPro" id="IPR007730">
    <property type="entry name" value="SPOR-like_dom"/>
</dbReference>
<feature type="domain" description="SPOR" evidence="3">
    <location>
        <begin position="502"/>
        <end position="581"/>
    </location>
</feature>
<evidence type="ECO:0000313" key="4">
    <source>
        <dbReference type="EMBL" id="OAI27795.1"/>
    </source>
</evidence>
<keyword evidence="5" id="KW-1185">Reference proteome</keyword>
<accession>A0AA91DE66</accession>
<dbReference type="Proteomes" id="UP000077734">
    <property type="component" value="Unassembled WGS sequence"/>
</dbReference>
<dbReference type="PROSITE" id="PS51724">
    <property type="entry name" value="SPOR"/>
    <property type="match status" value="1"/>
</dbReference>
<protein>
    <recommendedName>
        <fullName evidence="3">SPOR domain-containing protein</fullName>
    </recommendedName>
</protein>
<gene>
    <name evidence="4" type="ORF">A1356_08860</name>
</gene>
<keyword evidence="2" id="KW-1133">Transmembrane helix</keyword>
<keyword evidence="1" id="KW-0175">Coiled coil</keyword>
<keyword evidence="2" id="KW-0472">Membrane</keyword>
<dbReference type="EMBL" id="LUUL01000062">
    <property type="protein sequence ID" value="OAI27795.1"/>
    <property type="molecule type" value="Genomic_DNA"/>
</dbReference>
<feature type="coiled-coil region" evidence="1">
    <location>
        <begin position="292"/>
        <end position="356"/>
    </location>
</feature>